<dbReference type="EMBL" id="CABP01000082">
    <property type="protein sequence ID" value="CBI04745.1"/>
    <property type="molecule type" value="Genomic_DNA"/>
</dbReference>
<accession>E6QC19</accession>
<proteinExistence type="predicted"/>
<gene>
    <name evidence="2" type="ORF">CARN5_1788</name>
</gene>
<comment type="caution">
    <text evidence="2">The sequence shown here is derived from an EMBL/GenBank/DDBJ whole genome shotgun (WGS) entry which is preliminary data.</text>
</comment>
<evidence type="ECO:0000313" key="2">
    <source>
        <dbReference type="EMBL" id="CBI04745.1"/>
    </source>
</evidence>
<dbReference type="InterPro" id="IPR032710">
    <property type="entry name" value="NTF2-like_dom_sf"/>
</dbReference>
<name>E6QC19_9ZZZZ</name>
<dbReference type="InterPro" id="IPR027843">
    <property type="entry name" value="DUF4440"/>
</dbReference>
<evidence type="ECO:0000259" key="1">
    <source>
        <dbReference type="Pfam" id="PF14534"/>
    </source>
</evidence>
<feature type="domain" description="DUF4440" evidence="1">
    <location>
        <begin position="12"/>
        <end position="110"/>
    </location>
</feature>
<dbReference type="SUPFAM" id="SSF54427">
    <property type="entry name" value="NTF2-like"/>
    <property type="match status" value="1"/>
</dbReference>
<sequence length="124" mass="13764">MPSENALAIYLQELEESLLQSSVRKSERVSQLLAEGFFEFGSSGRTLSKGQIIASSHAESPVNRTATEFKVQLLAPQTALVTYRACRHGEPPVFTVRSSIWQQREGLWQMVFHQGTISTAPARA</sequence>
<dbReference type="Gene3D" id="3.10.450.50">
    <property type="match status" value="1"/>
</dbReference>
<reference evidence="2" key="1">
    <citation type="submission" date="2009-10" db="EMBL/GenBank/DDBJ databases">
        <title>Diversity of trophic interactions inside an arsenic-rich microbial ecosystem.</title>
        <authorList>
            <person name="Bertin P.N."/>
            <person name="Heinrich-Salmeron A."/>
            <person name="Pelletier E."/>
            <person name="Goulhen-Chollet F."/>
            <person name="Arsene-Ploetze F."/>
            <person name="Gallien S."/>
            <person name="Calteau A."/>
            <person name="Vallenet D."/>
            <person name="Casiot C."/>
            <person name="Chane-Woon-Ming B."/>
            <person name="Giloteaux L."/>
            <person name="Barakat M."/>
            <person name="Bonnefoy V."/>
            <person name="Bruneel O."/>
            <person name="Chandler M."/>
            <person name="Cleiss J."/>
            <person name="Duran R."/>
            <person name="Elbaz-Poulichet F."/>
            <person name="Fonknechten N."/>
            <person name="Lauga B."/>
            <person name="Mornico D."/>
            <person name="Ortet P."/>
            <person name="Schaeffer C."/>
            <person name="Siguier P."/>
            <person name="Alexander Thil Smith A."/>
            <person name="Van Dorsselaer A."/>
            <person name="Weissenbach J."/>
            <person name="Medigue C."/>
            <person name="Le Paslier D."/>
        </authorList>
    </citation>
    <scope>NUCLEOTIDE SEQUENCE</scope>
</reference>
<protein>
    <recommendedName>
        <fullName evidence="1">DUF4440 domain-containing protein</fullName>
    </recommendedName>
</protein>
<dbReference type="AlphaFoldDB" id="E6QC19"/>
<dbReference type="Pfam" id="PF14534">
    <property type="entry name" value="DUF4440"/>
    <property type="match status" value="1"/>
</dbReference>
<organism evidence="2">
    <name type="scientific">mine drainage metagenome</name>
    <dbReference type="NCBI Taxonomy" id="410659"/>
    <lineage>
        <taxon>unclassified sequences</taxon>
        <taxon>metagenomes</taxon>
        <taxon>ecological metagenomes</taxon>
    </lineage>
</organism>